<dbReference type="RefSeq" id="WP_221408833.1">
    <property type="nucleotide sequence ID" value="NZ_FQWQ01000006.1"/>
</dbReference>
<dbReference type="Pfam" id="PF00487">
    <property type="entry name" value="FA_desaturase"/>
    <property type="match status" value="1"/>
</dbReference>
<dbReference type="GO" id="GO:0006629">
    <property type="term" value="P:lipid metabolic process"/>
    <property type="evidence" value="ECO:0007669"/>
    <property type="project" value="InterPro"/>
</dbReference>
<keyword evidence="1" id="KW-1133">Transmembrane helix</keyword>
<sequence length="272" mass="31311">MEPLTPSPKPSIKELGLDLMTLSGFQLWVTLFLPFAFFVLYFLLAANNYWIPAVLSTMALSFTTYGSTSHDLVHENLKLNKTLNAAFLSILELLCFRSGHAYKLSHLYHHKRFPHEDDVEGAASRMSLGRTLVEGVVFQFKIYFWALSQSRGRKFHTLIIAEGVSVLAFIAFCIYSAQYTSLFLVYMFLMIAGSWIIPLVTSYLVHTPHGANELRQTRLFRGAFFSAIAFNHLFHLEHHLYPMVPHKNWPRLAKRLDAYFRKEGIEPLEVKF</sequence>
<name>A0A1M5XBL1_9BACT</name>
<dbReference type="EMBL" id="FQWQ01000006">
    <property type="protein sequence ID" value="SHH96894.1"/>
    <property type="molecule type" value="Genomic_DNA"/>
</dbReference>
<organism evidence="3 4">
    <name type="scientific">Chryseolinea serpens</name>
    <dbReference type="NCBI Taxonomy" id="947013"/>
    <lineage>
        <taxon>Bacteria</taxon>
        <taxon>Pseudomonadati</taxon>
        <taxon>Bacteroidota</taxon>
        <taxon>Cytophagia</taxon>
        <taxon>Cytophagales</taxon>
        <taxon>Fulvivirgaceae</taxon>
        <taxon>Chryseolinea</taxon>
    </lineage>
</organism>
<feature type="domain" description="Fatty acid desaturase" evidence="2">
    <location>
        <begin position="50"/>
        <end position="264"/>
    </location>
</feature>
<protein>
    <submittedName>
        <fullName evidence="3">Beta-carotene hydroxylase</fullName>
    </submittedName>
</protein>
<evidence type="ECO:0000313" key="4">
    <source>
        <dbReference type="Proteomes" id="UP000184212"/>
    </source>
</evidence>
<feature type="transmembrane region" description="Helical" evidence="1">
    <location>
        <begin position="183"/>
        <end position="206"/>
    </location>
</feature>
<evidence type="ECO:0000256" key="1">
    <source>
        <dbReference type="SAM" id="Phobius"/>
    </source>
</evidence>
<evidence type="ECO:0000313" key="3">
    <source>
        <dbReference type="EMBL" id="SHH96894.1"/>
    </source>
</evidence>
<feature type="transmembrane region" description="Helical" evidence="1">
    <location>
        <begin position="158"/>
        <end position="177"/>
    </location>
</feature>
<keyword evidence="4" id="KW-1185">Reference proteome</keyword>
<feature type="transmembrane region" description="Helical" evidence="1">
    <location>
        <begin position="218"/>
        <end position="236"/>
    </location>
</feature>
<evidence type="ECO:0000259" key="2">
    <source>
        <dbReference type="Pfam" id="PF00487"/>
    </source>
</evidence>
<proteinExistence type="predicted"/>
<dbReference type="Proteomes" id="UP000184212">
    <property type="component" value="Unassembled WGS sequence"/>
</dbReference>
<accession>A0A1M5XBL1</accession>
<reference evidence="3 4" key="1">
    <citation type="submission" date="2016-11" db="EMBL/GenBank/DDBJ databases">
        <authorList>
            <person name="Jaros S."/>
            <person name="Januszkiewicz K."/>
            <person name="Wedrychowicz H."/>
        </authorList>
    </citation>
    <scope>NUCLEOTIDE SEQUENCE [LARGE SCALE GENOMIC DNA]</scope>
    <source>
        <strain evidence="3 4">DSM 24574</strain>
    </source>
</reference>
<gene>
    <name evidence="3" type="ORF">SAMN04488109_6326</name>
</gene>
<keyword evidence="1" id="KW-0812">Transmembrane</keyword>
<keyword evidence="1" id="KW-0472">Membrane</keyword>
<feature type="transmembrane region" description="Helical" evidence="1">
    <location>
        <begin position="25"/>
        <end position="44"/>
    </location>
</feature>
<dbReference type="STRING" id="947013.SAMN04488109_6326"/>
<dbReference type="InterPro" id="IPR005804">
    <property type="entry name" value="FA_desaturase_dom"/>
</dbReference>
<dbReference type="AlphaFoldDB" id="A0A1M5XBL1"/>